<organism evidence="15 16">
    <name type="scientific">Methylophaga thiooxydans</name>
    <dbReference type="NCBI Taxonomy" id="392484"/>
    <lineage>
        <taxon>Bacteria</taxon>
        <taxon>Pseudomonadati</taxon>
        <taxon>Pseudomonadota</taxon>
        <taxon>Gammaproteobacteria</taxon>
        <taxon>Thiotrichales</taxon>
        <taxon>Piscirickettsiaceae</taxon>
        <taxon>Methylophaga</taxon>
    </lineage>
</organism>
<dbReference type="InterPro" id="IPR005944">
    <property type="entry name" value="Pro_iminopeptidase"/>
</dbReference>
<dbReference type="PRINTS" id="PR00793">
    <property type="entry name" value="PROAMNOPTASE"/>
</dbReference>
<evidence type="ECO:0000259" key="14">
    <source>
        <dbReference type="Pfam" id="PF00561"/>
    </source>
</evidence>
<evidence type="ECO:0000313" key="15">
    <source>
        <dbReference type="EMBL" id="KGM06054.1"/>
    </source>
</evidence>
<keyword evidence="7 11" id="KW-0963">Cytoplasm</keyword>
<evidence type="ECO:0000256" key="11">
    <source>
        <dbReference type="PIRNR" id="PIRNR006431"/>
    </source>
</evidence>
<dbReference type="Gene3D" id="3.40.50.1820">
    <property type="entry name" value="alpha/beta hydrolase"/>
    <property type="match status" value="1"/>
</dbReference>
<name>A0A0A0BG03_9GAMM</name>
<proteinExistence type="inferred from homology"/>
<dbReference type="InterPro" id="IPR000073">
    <property type="entry name" value="AB_hydrolase_1"/>
</dbReference>
<reference evidence="15 16" key="1">
    <citation type="submission" date="2014-09" db="EMBL/GenBank/DDBJ databases">
        <authorList>
            <person name="Grob C."/>
            <person name="Taubert M."/>
            <person name="Howat A.M."/>
            <person name="Burns O.J."/>
            <person name="Dixon J.L."/>
            <person name="Chen Y."/>
            <person name="Murrell J.C."/>
        </authorList>
    </citation>
    <scope>NUCLEOTIDE SEQUENCE [LARGE SCALE GENOMIC DNA]</scope>
    <source>
        <strain evidence="15">L4</strain>
    </source>
</reference>
<dbReference type="PANTHER" id="PTHR43722:SF1">
    <property type="entry name" value="PROLINE IMINOPEPTIDASE"/>
    <property type="match status" value="1"/>
</dbReference>
<feature type="active site" description="Proton donor" evidence="12">
    <location>
        <position position="298"/>
    </location>
</feature>
<keyword evidence="8 11" id="KW-0645">Protease</keyword>
<evidence type="ECO:0000256" key="6">
    <source>
        <dbReference type="ARBA" id="ARBA00022438"/>
    </source>
</evidence>
<evidence type="ECO:0000256" key="5">
    <source>
        <dbReference type="ARBA" id="ARBA00021843"/>
    </source>
</evidence>
<accession>A0A0A0BG03</accession>
<protein>
    <recommendedName>
        <fullName evidence="5 11">Proline iminopeptidase</fullName>
        <shortName evidence="11">PIP</shortName>
        <ecNumber evidence="4 11">3.4.11.5</ecNumber>
    </recommendedName>
    <alternativeName>
        <fullName evidence="10 11">Prolyl aminopeptidase</fullName>
    </alternativeName>
</protein>
<dbReference type="InterPro" id="IPR029058">
    <property type="entry name" value="AB_hydrolase_fold"/>
</dbReference>
<evidence type="ECO:0000256" key="13">
    <source>
        <dbReference type="RuleBase" id="RU003421"/>
    </source>
</evidence>
<dbReference type="AlphaFoldDB" id="A0A0A0BG03"/>
<feature type="active site" evidence="12">
    <location>
        <position position="270"/>
    </location>
</feature>
<evidence type="ECO:0000256" key="1">
    <source>
        <dbReference type="ARBA" id="ARBA00001585"/>
    </source>
</evidence>
<evidence type="ECO:0000313" key="16">
    <source>
        <dbReference type="Proteomes" id="UP000029999"/>
    </source>
</evidence>
<evidence type="ECO:0000256" key="10">
    <source>
        <dbReference type="ARBA" id="ARBA00029605"/>
    </source>
</evidence>
<evidence type="ECO:0000256" key="3">
    <source>
        <dbReference type="ARBA" id="ARBA00010088"/>
    </source>
</evidence>
<dbReference type="RefSeq" id="WP_036315570.1">
    <property type="nucleotide sequence ID" value="NZ_JRQD01000006.1"/>
</dbReference>
<sequence length="321" mass="36184">MLSLYPDIEPYQTHLFSREKLSHGGQHQIYVEECGNPNGLPVVFLHGGPGSGCRPQHRRYFDPEKYRIILFDQRGCGRSLPSGELENNSTLFLIADMEYIRDTLNIDQWVLFGGSWGATLALAYAREHANTVLSMILRGTFLGRQQDIDWVYAEGGASKLFPDAWQKLVAELPEADRKRPLQAYFDKLTDDDQAVQNSAAQRLNVWEGTIVMLRDEEYQPDLTQEPGPLAHSRVQLHYALNECFISDRPLLAELDAIKSIPTQVVHGRYDIVCPMQQSWELKQAWPDITLDILPLAGHAAGEPAMIEALVRATDNLAEALT</sequence>
<dbReference type="SUPFAM" id="SSF53474">
    <property type="entry name" value="alpha/beta-Hydrolases"/>
    <property type="match status" value="1"/>
</dbReference>
<keyword evidence="6 11" id="KW-0031">Aminopeptidase</keyword>
<dbReference type="PANTHER" id="PTHR43722">
    <property type="entry name" value="PROLINE IMINOPEPTIDASE"/>
    <property type="match status" value="1"/>
</dbReference>
<evidence type="ECO:0000256" key="8">
    <source>
        <dbReference type="ARBA" id="ARBA00022670"/>
    </source>
</evidence>
<evidence type="ECO:0000256" key="7">
    <source>
        <dbReference type="ARBA" id="ARBA00022490"/>
    </source>
</evidence>
<dbReference type="GO" id="GO:0006508">
    <property type="term" value="P:proteolysis"/>
    <property type="evidence" value="ECO:0007669"/>
    <property type="project" value="UniProtKB-KW"/>
</dbReference>
<evidence type="ECO:0000256" key="4">
    <source>
        <dbReference type="ARBA" id="ARBA00012568"/>
    </source>
</evidence>
<evidence type="ECO:0000256" key="2">
    <source>
        <dbReference type="ARBA" id="ARBA00004496"/>
    </source>
</evidence>
<dbReference type="STRING" id="392484.LP43_2369"/>
<comment type="caution">
    <text evidence="15">The sequence shown here is derived from an EMBL/GenBank/DDBJ whole genome shotgun (WGS) entry which is preliminary data.</text>
</comment>
<dbReference type="Proteomes" id="UP000029999">
    <property type="component" value="Unassembled WGS sequence"/>
</dbReference>
<dbReference type="GO" id="GO:0005737">
    <property type="term" value="C:cytoplasm"/>
    <property type="evidence" value="ECO:0007669"/>
    <property type="project" value="UniProtKB-SubCell"/>
</dbReference>
<dbReference type="EC" id="3.4.11.5" evidence="4 11"/>
<feature type="domain" description="AB hydrolase-1" evidence="14">
    <location>
        <begin position="41"/>
        <end position="300"/>
    </location>
</feature>
<comment type="catalytic activity">
    <reaction evidence="1 11 13">
        <text>Release of N-terminal proline from a peptide.</text>
        <dbReference type="EC" id="3.4.11.5"/>
    </reaction>
</comment>
<comment type="subcellular location">
    <subcellularLocation>
        <location evidence="2 11">Cytoplasm</location>
    </subcellularLocation>
</comment>
<dbReference type="Pfam" id="PF00561">
    <property type="entry name" value="Abhydrolase_1"/>
    <property type="match status" value="1"/>
</dbReference>
<feature type="active site" description="Nucleophile" evidence="12">
    <location>
        <position position="115"/>
    </location>
</feature>
<dbReference type="EMBL" id="JRQD01000006">
    <property type="protein sequence ID" value="KGM06054.1"/>
    <property type="molecule type" value="Genomic_DNA"/>
</dbReference>
<keyword evidence="9 11" id="KW-0378">Hydrolase</keyword>
<dbReference type="InterPro" id="IPR002410">
    <property type="entry name" value="Peptidase_S33"/>
</dbReference>
<evidence type="ECO:0000256" key="12">
    <source>
        <dbReference type="PIRSR" id="PIRSR006431-1"/>
    </source>
</evidence>
<dbReference type="NCBIfam" id="TIGR01249">
    <property type="entry name" value="pro_imino_pep_1"/>
    <property type="match status" value="1"/>
</dbReference>
<dbReference type="PIRSF" id="PIRSF006431">
    <property type="entry name" value="Pept_S33"/>
    <property type="match status" value="1"/>
</dbReference>
<comment type="similarity">
    <text evidence="3 11 13">Belongs to the peptidase S33 family.</text>
</comment>
<dbReference type="GO" id="GO:0004177">
    <property type="term" value="F:aminopeptidase activity"/>
    <property type="evidence" value="ECO:0007669"/>
    <property type="project" value="UniProtKB-UniRule"/>
</dbReference>
<evidence type="ECO:0000256" key="9">
    <source>
        <dbReference type="ARBA" id="ARBA00022801"/>
    </source>
</evidence>
<gene>
    <name evidence="15" type="ORF">LP43_2369</name>
</gene>